<organism evidence="3 4">
    <name type="scientific">Methylobacterium platani</name>
    <dbReference type="NCBI Taxonomy" id="427683"/>
    <lineage>
        <taxon>Bacteria</taxon>
        <taxon>Pseudomonadati</taxon>
        <taxon>Pseudomonadota</taxon>
        <taxon>Alphaproteobacteria</taxon>
        <taxon>Hyphomicrobiales</taxon>
        <taxon>Methylobacteriaceae</taxon>
        <taxon>Methylobacterium</taxon>
    </lineage>
</organism>
<sequence length="93" mass="9085">MATAPFRLGVALAGGALAAILAATPAAAEDFTGFYAGVNAGYGWSKERNEGGAKPGTPLPASNTPSAAAGLPPSAVRAADRNPFLSGTKGNGR</sequence>
<feature type="chain" id="PRO_5008105372" description="Porin" evidence="2">
    <location>
        <begin position="29"/>
        <end position="93"/>
    </location>
</feature>
<dbReference type="STRING" id="427683.A5481_28850"/>
<evidence type="ECO:0000256" key="2">
    <source>
        <dbReference type="SAM" id="SignalP"/>
    </source>
</evidence>
<dbReference type="EMBL" id="LWHQ01000076">
    <property type="protein sequence ID" value="OAS15941.1"/>
    <property type="molecule type" value="Genomic_DNA"/>
</dbReference>
<evidence type="ECO:0000313" key="3">
    <source>
        <dbReference type="EMBL" id="OAS15941.1"/>
    </source>
</evidence>
<dbReference type="RefSeq" id="WP_048433844.1">
    <property type="nucleotide sequence ID" value="NZ_LWHQ01000076.1"/>
</dbReference>
<reference evidence="3 4" key="1">
    <citation type="submission" date="2016-04" db="EMBL/GenBank/DDBJ databases">
        <authorList>
            <person name="Evans L.H."/>
            <person name="Alamgir A."/>
            <person name="Owens N."/>
            <person name="Weber N.D."/>
            <person name="Virtaneva K."/>
            <person name="Barbian K."/>
            <person name="Babar A."/>
            <person name="Rosenke K."/>
        </authorList>
    </citation>
    <scope>NUCLEOTIDE SEQUENCE [LARGE SCALE GENOMIC DNA]</scope>
    <source>
        <strain evidence="3 4">PMB02</strain>
    </source>
</reference>
<protein>
    <recommendedName>
        <fullName evidence="5">Porin</fullName>
    </recommendedName>
</protein>
<accession>A0A179RYA4</accession>
<evidence type="ECO:0008006" key="5">
    <source>
        <dbReference type="Google" id="ProtNLM"/>
    </source>
</evidence>
<keyword evidence="2" id="KW-0732">Signal</keyword>
<feature type="signal peptide" evidence="2">
    <location>
        <begin position="1"/>
        <end position="28"/>
    </location>
</feature>
<dbReference type="Proteomes" id="UP000078316">
    <property type="component" value="Unassembled WGS sequence"/>
</dbReference>
<evidence type="ECO:0000256" key="1">
    <source>
        <dbReference type="SAM" id="MobiDB-lite"/>
    </source>
</evidence>
<evidence type="ECO:0000313" key="4">
    <source>
        <dbReference type="Proteomes" id="UP000078316"/>
    </source>
</evidence>
<proteinExistence type="predicted"/>
<dbReference type="AlphaFoldDB" id="A0A179RYA4"/>
<gene>
    <name evidence="3" type="ORF">A5481_28850</name>
</gene>
<name>A0A179RYA4_9HYPH</name>
<comment type="caution">
    <text evidence="3">The sequence shown here is derived from an EMBL/GenBank/DDBJ whole genome shotgun (WGS) entry which is preliminary data.</text>
</comment>
<feature type="region of interest" description="Disordered" evidence="1">
    <location>
        <begin position="46"/>
        <end position="93"/>
    </location>
</feature>